<evidence type="ECO:0000313" key="2">
    <source>
        <dbReference type="EMBL" id="QAT65767.1"/>
    </source>
</evidence>
<organism evidence="2 3">
    <name type="scientific">Bacillus glycinifermentans</name>
    <dbReference type="NCBI Taxonomy" id="1664069"/>
    <lineage>
        <taxon>Bacteria</taxon>
        <taxon>Bacillati</taxon>
        <taxon>Bacillota</taxon>
        <taxon>Bacilli</taxon>
        <taxon>Bacillales</taxon>
        <taxon>Bacillaceae</taxon>
        <taxon>Bacillus</taxon>
    </lineage>
</organism>
<dbReference type="GeneID" id="82853629"/>
<protein>
    <submittedName>
        <fullName evidence="2">Uncharacterized protein</fullName>
    </submittedName>
</protein>
<sequence length="134" mass="15824">MLYKIRSWIENTMVLRYHLTPLVMGVIVFFILKTISPASDFLPLFLFSCIPSGWHTFNYIKGVLIYREMDATDRLIAYFESRKKNFSLSIQLLKWGIKAMVAFFIGIPSVIYLIYKISQDVKRLYRSENRKTHS</sequence>
<evidence type="ECO:0000313" key="3">
    <source>
        <dbReference type="Proteomes" id="UP000288675"/>
    </source>
</evidence>
<proteinExistence type="predicted"/>
<dbReference type="AlphaFoldDB" id="A0AAJ3YZ24"/>
<feature type="transmembrane region" description="Helical" evidence="1">
    <location>
        <begin position="14"/>
        <end position="35"/>
    </location>
</feature>
<keyword evidence="1" id="KW-0472">Membrane</keyword>
<feature type="transmembrane region" description="Helical" evidence="1">
    <location>
        <begin position="92"/>
        <end position="115"/>
    </location>
</feature>
<evidence type="ECO:0000256" key="1">
    <source>
        <dbReference type="SAM" id="Phobius"/>
    </source>
</evidence>
<name>A0AAJ3YZ24_9BACI</name>
<dbReference type="EMBL" id="CP035232">
    <property type="protein sequence ID" value="QAT65767.1"/>
    <property type="molecule type" value="Genomic_DNA"/>
</dbReference>
<reference evidence="2 3" key="1">
    <citation type="submission" date="2019-01" db="EMBL/GenBank/DDBJ databases">
        <title>Genome sequence of Bacillus glycinifermentans SRCM103574.</title>
        <authorList>
            <person name="Kong H.-J."/>
            <person name="Jeong S.-Y."/>
            <person name="Jeong D.-Y."/>
        </authorList>
    </citation>
    <scope>NUCLEOTIDE SEQUENCE [LARGE SCALE GENOMIC DNA]</scope>
    <source>
        <strain evidence="2 3">SRCM103574</strain>
    </source>
</reference>
<accession>A0AAJ3YZ24</accession>
<dbReference type="KEGG" id="bgy:BGLY_2617"/>
<dbReference type="Proteomes" id="UP000288675">
    <property type="component" value="Chromosome"/>
</dbReference>
<gene>
    <name evidence="2" type="ORF">EQZ20_13210</name>
</gene>
<keyword evidence="1" id="KW-0812">Transmembrane</keyword>
<keyword evidence="1" id="KW-1133">Transmembrane helix</keyword>
<dbReference type="RefSeq" id="WP_046130790.1">
    <property type="nucleotide sequence ID" value="NZ_CP035232.1"/>
</dbReference>